<feature type="non-terminal residue" evidence="2">
    <location>
        <position position="292"/>
    </location>
</feature>
<accession>A0ABQ5KNG9</accession>
<proteinExistence type="predicted"/>
<name>A0ABQ5KNG9_9EUKA</name>
<keyword evidence="3" id="KW-1185">Reference proteome</keyword>
<dbReference type="Proteomes" id="UP001057375">
    <property type="component" value="Unassembled WGS sequence"/>
</dbReference>
<dbReference type="Pfam" id="PF18909">
    <property type="entry name" value="dGTP_diPhyd_N"/>
    <property type="match status" value="1"/>
</dbReference>
<comment type="caution">
    <text evidence="2">The sequence shown here is derived from an EMBL/GenBank/DDBJ whole genome shotgun (WGS) entry which is preliminary data.</text>
</comment>
<dbReference type="EMBL" id="BQXS01010287">
    <property type="protein sequence ID" value="GKT33496.1"/>
    <property type="molecule type" value="Genomic_DNA"/>
</dbReference>
<organism evidence="2 3">
    <name type="scientific">Aduncisulcus paluster</name>
    <dbReference type="NCBI Taxonomy" id="2918883"/>
    <lineage>
        <taxon>Eukaryota</taxon>
        <taxon>Metamonada</taxon>
        <taxon>Carpediemonas-like organisms</taxon>
        <taxon>Aduncisulcus</taxon>
    </lineage>
</organism>
<feature type="domain" description="dATP/dGTP diphosphohydrolase N-terminal" evidence="1">
    <location>
        <begin position="44"/>
        <end position="143"/>
    </location>
</feature>
<protein>
    <recommendedName>
        <fullName evidence="1">dATP/dGTP diphosphohydrolase N-terminal domain-containing protein</fullName>
    </recommendedName>
</protein>
<reference evidence="2" key="1">
    <citation type="submission" date="2022-03" db="EMBL/GenBank/DDBJ databases">
        <title>Draft genome sequence of Aduncisulcus paluster, a free-living microaerophilic Fornicata.</title>
        <authorList>
            <person name="Yuyama I."/>
            <person name="Kume K."/>
            <person name="Tamura T."/>
            <person name="Inagaki Y."/>
            <person name="Hashimoto T."/>
        </authorList>
    </citation>
    <scope>NUCLEOTIDE SEQUENCE</scope>
    <source>
        <strain evidence="2">NY0171</strain>
    </source>
</reference>
<evidence type="ECO:0000259" key="1">
    <source>
        <dbReference type="Pfam" id="PF18909"/>
    </source>
</evidence>
<evidence type="ECO:0000313" key="3">
    <source>
        <dbReference type="Proteomes" id="UP001057375"/>
    </source>
</evidence>
<sequence length="292" mass="33198">MTEHEAHKAASAIRTYWASLGHSVAVRVVRTTEMTTDPGNLVSGYKADEDKVRMDLLPPEFLFATAQVLTFGANKYAARNWEKGMKWSRPFGAMMRHMWAWWAGRGPTNKSFLFGDLDPETNMSHLWHAACCVAFLISYEARGIVQRVRLDSFWRQAAVQLGFAPDESDMELTQSQMVNIMSVMFTAALELQRQFNLPEQARAMAFAAALYNLENQALAYRIWGVCDPIGWDCTVHEIAAALGENWRRVNLVLNEKGWSNRIRATPAKKPAYRYEDVADAIKTHFGVMPDKW</sequence>
<evidence type="ECO:0000313" key="2">
    <source>
        <dbReference type="EMBL" id="GKT33496.1"/>
    </source>
</evidence>
<dbReference type="InterPro" id="IPR044038">
    <property type="entry name" value="dATP/dGTP_diPOhydrolase_N"/>
</dbReference>
<gene>
    <name evidence="2" type="ORF">ADUPG1_007382</name>
</gene>